<evidence type="ECO:0000313" key="4">
    <source>
        <dbReference type="Proteomes" id="UP000799772"/>
    </source>
</evidence>
<feature type="compositionally biased region" description="Low complexity" evidence="2">
    <location>
        <begin position="100"/>
        <end position="116"/>
    </location>
</feature>
<gene>
    <name evidence="3" type="ORF">NA57DRAFT_79873</name>
</gene>
<feature type="compositionally biased region" description="Low complexity" evidence="2">
    <location>
        <begin position="540"/>
        <end position="557"/>
    </location>
</feature>
<organism evidence="3 4">
    <name type="scientific">Rhizodiscina lignyota</name>
    <dbReference type="NCBI Taxonomy" id="1504668"/>
    <lineage>
        <taxon>Eukaryota</taxon>
        <taxon>Fungi</taxon>
        <taxon>Dikarya</taxon>
        <taxon>Ascomycota</taxon>
        <taxon>Pezizomycotina</taxon>
        <taxon>Dothideomycetes</taxon>
        <taxon>Pleosporomycetidae</taxon>
        <taxon>Aulographales</taxon>
        <taxon>Rhizodiscinaceae</taxon>
        <taxon>Rhizodiscina</taxon>
    </lineage>
</organism>
<comment type="caution">
    <text evidence="3">The sequence shown here is derived from an EMBL/GenBank/DDBJ whole genome shotgun (WGS) entry which is preliminary data.</text>
</comment>
<feature type="region of interest" description="Disordered" evidence="2">
    <location>
        <begin position="97"/>
        <end position="116"/>
    </location>
</feature>
<evidence type="ECO:0000256" key="2">
    <source>
        <dbReference type="SAM" id="MobiDB-lite"/>
    </source>
</evidence>
<dbReference type="EMBL" id="ML978133">
    <property type="protein sequence ID" value="KAF2094702.1"/>
    <property type="molecule type" value="Genomic_DNA"/>
</dbReference>
<accession>A0A9P4I7R5</accession>
<keyword evidence="4" id="KW-1185">Reference proteome</keyword>
<dbReference type="AlphaFoldDB" id="A0A9P4I7R5"/>
<dbReference type="Proteomes" id="UP000799772">
    <property type="component" value="Unassembled WGS sequence"/>
</dbReference>
<name>A0A9P4I7R5_9PEZI</name>
<evidence type="ECO:0000313" key="3">
    <source>
        <dbReference type="EMBL" id="KAF2094702.1"/>
    </source>
</evidence>
<proteinExistence type="predicted"/>
<feature type="coiled-coil region" evidence="1">
    <location>
        <begin position="167"/>
        <end position="205"/>
    </location>
</feature>
<feature type="compositionally biased region" description="Polar residues" evidence="2">
    <location>
        <begin position="1"/>
        <end position="13"/>
    </location>
</feature>
<feature type="compositionally biased region" description="Basic and acidic residues" evidence="2">
    <location>
        <begin position="386"/>
        <end position="401"/>
    </location>
</feature>
<protein>
    <submittedName>
        <fullName evidence="3">Uncharacterized protein</fullName>
    </submittedName>
</protein>
<feature type="region of interest" description="Disordered" evidence="2">
    <location>
        <begin position="1"/>
        <end position="48"/>
    </location>
</feature>
<sequence>MSSQEDLQGSGSNFLDEMFPDGPPQHLLGGGAATTPPTAPPSPDVPSNWILHTVDNPLFPPLSAIPDAIRQVRDMSIDVSDAVEHHAKMLQDILSAQQKSGSTTRSSSADSSTDLTAEGVRLEAKEDGEIMADVQSARPVSADSALASLNKSVEKLLRNQVLMLNDMKKLQSRQEAFEKNVTTTKNKLEQKTRQLEIKLDFLGRDHNDRYLKNIHEVVMGHVNFAGHSADIAALWEGLAKLEQAQGIKVGNLNNPLASQNKRLLNINLNHAHWWRSKILNTTHFQSYFQEQHVRQALVSLDGIAAALGGVQPKRDPNGQEADHPVGGLLRDSLYKCASIVSRGLHAVLSTSNFGFLRGDQGLSRGRSASAERSTRMDVEPQPGTKRTSDTASRDVFEREAFGRQMTLVKRPRITPTPESSRERTMHGARLSAVRAAPRRHEAGEGDYYRPRIGDRIDRNARVEREPRNAPPPPTTRPSRELPATKPESSGGSGERRPRSRTPRGVTGSTKPVVKFPPQAYPEPQATFEKTNLMKSTRTHLAPLLSSSASAPNRSTPSRGVGKLLPKEQSHETKSF</sequence>
<evidence type="ECO:0000256" key="1">
    <source>
        <dbReference type="SAM" id="Coils"/>
    </source>
</evidence>
<reference evidence="3" key="1">
    <citation type="journal article" date="2020" name="Stud. Mycol.">
        <title>101 Dothideomycetes genomes: a test case for predicting lifestyles and emergence of pathogens.</title>
        <authorList>
            <person name="Haridas S."/>
            <person name="Albert R."/>
            <person name="Binder M."/>
            <person name="Bloem J."/>
            <person name="Labutti K."/>
            <person name="Salamov A."/>
            <person name="Andreopoulos B."/>
            <person name="Baker S."/>
            <person name="Barry K."/>
            <person name="Bills G."/>
            <person name="Bluhm B."/>
            <person name="Cannon C."/>
            <person name="Castanera R."/>
            <person name="Culley D."/>
            <person name="Daum C."/>
            <person name="Ezra D."/>
            <person name="Gonzalez J."/>
            <person name="Henrissat B."/>
            <person name="Kuo A."/>
            <person name="Liang C."/>
            <person name="Lipzen A."/>
            <person name="Lutzoni F."/>
            <person name="Magnuson J."/>
            <person name="Mondo S."/>
            <person name="Nolan M."/>
            <person name="Ohm R."/>
            <person name="Pangilinan J."/>
            <person name="Park H.-J."/>
            <person name="Ramirez L."/>
            <person name="Alfaro M."/>
            <person name="Sun H."/>
            <person name="Tritt A."/>
            <person name="Yoshinaga Y."/>
            <person name="Zwiers L.-H."/>
            <person name="Turgeon B."/>
            <person name="Goodwin S."/>
            <person name="Spatafora J."/>
            <person name="Crous P."/>
            <person name="Grigoriev I."/>
        </authorList>
    </citation>
    <scope>NUCLEOTIDE SEQUENCE</scope>
    <source>
        <strain evidence="3">CBS 133067</strain>
    </source>
</reference>
<feature type="compositionally biased region" description="Basic and acidic residues" evidence="2">
    <location>
        <begin position="438"/>
        <end position="467"/>
    </location>
</feature>
<feature type="region of interest" description="Disordered" evidence="2">
    <location>
        <begin position="359"/>
        <end position="575"/>
    </location>
</feature>
<feature type="compositionally biased region" description="Basic and acidic residues" evidence="2">
    <location>
        <begin position="564"/>
        <end position="575"/>
    </location>
</feature>
<keyword evidence="1" id="KW-0175">Coiled coil</keyword>